<dbReference type="InterPro" id="IPR006035">
    <property type="entry name" value="Ureohydrolase"/>
</dbReference>
<sequence length="438" mass="47011">MMSAAEMLDRIFVTVPMLRVEMCGETVSISNVAAGTAKRCGPEILELLEYFREPRTLRSWLTRPGASPQNVPTAISHAFLIDVDQLVTAEVGPIGSATRVSELLAQEVRADTVIFGAPVDVASTGRGGARCGPMEIRKQMQLPFAAAGTAAGTVYLDFEMRRQYSGPPPSIADLGSVAGLAGEGMATYGPRITLLSEMILGSGAVPGMLGGDHSCTAFALEAHLRHWPALGILHFDAHHDLWPPAGPQFDYFTHANVFHRSLGSPMLKAIRQLGLRVFEAASAHRLQDDSRVSFFSARELQRMEPEAALAGLPRDIPYYLTFDIDCIDPIQAPETGTPLPGGLSYHQALDLVDYAAREFELVGWDIVEVGQASGAFNGAAGCAARLVRQLLLGNRPFEPLGAYTQPVSTSLRAPVDPASAARRQPQLDGLGIWTGSSH</sequence>
<evidence type="ECO:0000256" key="2">
    <source>
        <dbReference type="ARBA" id="ARBA00022801"/>
    </source>
</evidence>
<dbReference type="SUPFAM" id="SSF52768">
    <property type="entry name" value="Arginase/deacetylase"/>
    <property type="match status" value="1"/>
</dbReference>
<dbReference type="EMBL" id="JBDIZK010000002">
    <property type="protein sequence ID" value="MEN3746548.1"/>
    <property type="molecule type" value="Genomic_DNA"/>
</dbReference>
<comment type="caution">
    <text evidence="4">The sequence shown here is derived from an EMBL/GenBank/DDBJ whole genome shotgun (WGS) entry which is preliminary data.</text>
</comment>
<evidence type="ECO:0000256" key="1">
    <source>
        <dbReference type="ARBA" id="ARBA00022723"/>
    </source>
</evidence>
<evidence type="ECO:0000256" key="3">
    <source>
        <dbReference type="PROSITE-ProRule" id="PRU00742"/>
    </source>
</evidence>
<gene>
    <name evidence="4" type="ORF">TPR58_05170</name>
</gene>
<organism evidence="4 5">
    <name type="scientific">Sphingomonas rustica</name>
    <dbReference type="NCBI Taxonomy" id="3103142"/>
    <lineage>
        <taxon>Bacteria</taxon>
        <taxon>Pseudomonadati</taxon>
        <taxon>Pseudomonadota</taxon>
        <taxon>Alphaproteobacteria</taxon>
        <taxon>Sphingomonadales</taxon>
        <taxon>Sphingomonadaceae</taxon>
        <taxon>Sphingomonas</taxon>
    </lineage>
</organism>
<proteinExistence type="inferred from homology"/>
<protein>
    <submittedName>
        <fullName evidence="4">Arginase family protein</fullName>
    </submittedName>
</protein>
<dbReference type="PROSITE" id="PS51409">
    <property type="entry name" value="ARGINASE_2"/>
    <property type="match status" value="1"/>
</dbReference>
<reference evidence="4 5" key="1">
    <citation type="submission" date="2024-05" db="EMBL/GenBank/DDBJ databases">
        <title>Sphingomonas sp. HF-S3 16S ribosomal RNA gene Genome sequencing and assembly.</title>
        <authorList>
            <person name="Lee H."/>
        </authorList>
    </citation>
    <scope>NUCLEOTIDE SEQUENCE [LARGE SCALE GENOMIC DNA]</scope>
    <source>
        <strain evidence="4 5">HF-S3</strain>
    </source>
</reference>
<accession>A0ABV0B6E3</accession>
<dbReference type="Pfam" id="PF00491">
    <property type="entry name" value="Arginase"/>
    <property type="match status" value="1"/>
</dbReference>
<comment type="similarity">
    <text evidence="3">Belongs to the arginase family.</text>
</comment>
<keyword evidence="1" id="KW-0479">Metal-binding</keyword>
<keyword evidence="2" id="KW-0378">Hydrolase</keyword>
<dbReference type="InterPro" id="IPR023696">
    <property type="entry name" value="Ureohydrolase_dom_sf"/>
</dbReference>
<keyword evidence="5" id="KW-1185">Reference proteome</keyword>
<dbReference type="Proteomes" id="UP001427805">
    <property type="component" value="Unassembled WGS sequence"/>
</dbReference>
<dbReference type="RefSeq" id="WP_346245547.1">
    <property type="nucleotide sequence ID" value="NZ_JBDIZK010000002.1"/>
</dbReference>
<evidence type="ECO:0000313" key="5">
    <source>
        <dbReference type="Proteomes" id="UP001427805"/>
    </source>
</evidence>
<dbReference type="PANTHER" id="PTHR11358">
    <property type="entry name" value="ARGINASE/AGMATINASE"/>
    <property type="match status" value="1"/>
</dbReference>
<dbReference type="PANTHER" id="PTHR11358:SF26">
    <property type="entry name" value="GUANIDINO ACID HYDROLASE, MITOCHONDRIAL"/>
    <property type="match status" value="1"/>
</dbReference>
<name>A0ABV0B6E3_9SPHN</name>
<evidence type="ECO:0000313" key="4">
    <source>
        <dbReference type="EMBL" id="MEN3746548.1"/>
    </source>
</evidence>
<dbReference type="Gene3D" id="3.40.800.10">
    <property type="entry name" value="Ureohydrolase domain"/>
    <property type="match status" value="1"/>
</dbReference>